<name>A0AAX1N0U5_9BACT</name>
<reference evidence="2 3" key="1">
    <citation type="submission" date="2021-05" db="EMBL/GenBank/DDBJ databases">
        <title>Comparative genomic studies on the polysaccharide-degrading batcterial strains of the Flammeovirga genus.</title>
        <authorList>
            <person name="Zewei F."/>
            <person name="Zheng Z."/>
            <person name="Yu L."/>
            <person name="Ruyue G."/>
            <person name="Yanhong M."/>
            <person name="Yuanyuan C."/>
            <person name="Jingyan G."/>
            <person name="Wenjun H."/>
        </authorList>
    </citation>
    <scope>NUCLEOTIDE SEQUENCE [LARGE SCALE GENOMIC DNA]</scope>
    <source>
        <strain evidence="2 3">NBRC:100898</strain>
    </source>
</reference>
<keyword evidence="1" id="KW-0732">Signal</keyword>
<evidence type="ECO:0000313" key="2">
    <source>
        <dbReference type="EMBL" id="QWG01199.1"/>
    </source>
</evidence>
<dbReference type="AlphaFoldDB" id="A0AAX1N0U5"/>
<sequence>MNIKKPFLTLILLFPFFVQAQFSLDQEESSKYIIDQEKVSDHKVQIYNVCYDPSTKPIFPKEKDFNNDQWIYDALHNKEDKKGEFYLLMSRGTAMLSRPVFTKEQLLSEGFQKKSIEGYSVSKIDKLFEAEGSKFNPTYEFIVDVFSADDEVDQPHVKSMISTLGEITWDNKTIKPTETVVKVGFNFDRVMMQKTTYLTRQITFYYEIEENKTLVQYYVLSYVYSLPPSFVGGAKLMINKVNEGVLFGFNASENYQ</sequence>
<organism evidence="2 3">
    <name type="scientific">Flammeovirga yaeyamensis</name>
    <dbReference type="NCBI Taxonomy" id="367791"/>
    <lineage>
        <taxon>Bacteria</taxon>
        <taxon>Pseudomonadati</taxon>
        <taxon>Bacteroidota</taxon>
        <taxon>Cytophagia</taxon>
        <taxon>Cytophagales</taxon>
        <taxon>Flammeovirgaceae</taxon>
        <taxon>Flammeovirga</taxon>
    </lineage>
</organism>
<dbReference type="EMBL" id="CP076132">
    <property type="protein sequence ID" value="QWG01199.1"/>
    <property type="molecule type" value="Genomic_DNA"/>
</dbReference>
<dbReference type="KEGG" id="fya:KMW28_16255"/>
<dbReference type="RefSeq" id="WP_169662733.1">
    <property type="nucleotide sequence ID" value="NZ_CP076132.1"/>
</dbReference>
<evidence type="ECO:0000256" key="1">
    <source>
        <dbReference type="SAM" id="SignalP"/>
    </source>
</evidence>
<proteinExistence type="predicted"/>
<dbReference type="Proteomes" id="UP000678679">
    <property type="component" value="Chromosome 1"/>
</dbReference>
<gene>
    <name evidence="2" type="ORF">KMW28_16255</name>
</gene>
<protein>
    <submittedName>
        <fullName evidence="2">Uncharacterized protein</fullName>
    </submittedName>
</protein>
<feature type="signal peptide" evidence="1">
    <location>
        <begin position="1"/>
        <end position="20"/>
    </location>
</feature>
<keyword evidence="3" id="KW-1185">Reference proteome</keyword>
<accession>A0AAX1N0U5</accession>
<feature type="chain" id="PRO_5043387736" evidence="1">
    <location>
        <begin position="21"/>
        <end position="256"/>
    </location>
</feature>
<evidence type="ECO:0000313" key="3">
    <source>
        <dbReference type="Proteomes" id="UP000678679"/>
    </source>
</evidence>